<dbReference type="GO" id="GO:0006508">
    <property type="term" value="P:proteolysis"/>
    <property type="evidence" value="ECO:0007669"/>
    <property type="project" value="UniProtKB-KW"/>
</dbReference>
<dbReference type="InterPro" id="IPR024079">
    <property type="entry name" value="MetalloPept_cat_dom_sf"/>
</dbReference>
<keyword evidence="6 7" id="KW-0482">Metalloprotease</keyword>
<dbReference type="Pfam" id="PF01432">
    <property type="entry name" value="Peptidase_M3"/>
    <property type="match status" value="1"/>
</dbReference>
<evidence type="ECO:0000256" key="6">
    <source>
        <dbReference type="ARBA" id="ARBA00023049"/>
    </source>
</evidence>
<keyword evidence="5 7" id="KW-0862">Zinc</keyword>
<evidence type="ECO:0000313" key="10">
    <source>
        <dbReference type="Proteomes" id="UP000033035"/>
    </source>
</evidence>
<feature type="domain" description="Peptidase M3A/M3B catalytic" evidence="8">
    <location>
        <begin position="255"/>
        <end position="703"/>
    </location>
</feature>
<organism evidence="9 10">
    <name type="scientific">Parabacteroides gordonii MS-1 = DSM 23371</name>
    <dbReference type="NCBI Taxonomy" id="1203610"/>
    <lineage>
        <taxon>Bacteria</taxon>
        <taxon>Pseudomonadati</taxon>
        <taxon>Bacteroidota</taxon>
        <taxon>Bacteroidia</taxon>
        <taxon>Bacteroidales</taxon>
        <taxon>Tannerellaceae</taxon>
        <taxon>Parabacteroides</taxon>
    </lineage>
</organism>
<reference evidence="9 10" key="1">
    <citation type="submission" date="2013-04" db="EMBL/GenBank/DDBJ databases">
        <title>The Genome Sequence of Parabacteroides gordonii DSM 23371.</title>
        <authorList>
            <consortium name="The Broad Institute Genomics Platform"/>
            <person name="Earl A."/>
            <person name="Ward D."/>
            <person name="Feldgarden M."/>
            <person name="Gevers D."/>
            <person name="Martens E."/>
            <person name="Sakamoto M."/>
            <person name="Benno Y."/>
            <person name="Suzuki N."/>
            <person name="Matsunaga N."/>
            <person name="Koshihara K."/>
            <person name="Seki M."/>
            <person name="Komiya H."/>
            <person name="Walker B."/>
            <person name="Young S."/>
            <person name="Zeng Q."/>
            <person name="Gargeya S."/>
            <person name="Fitzgerald M."/>
            <person name="Haas B."/>
            <person name="Abouelleil A."/>
            <person name="Allen A.W."/>
            <person name="Alvarado L."/>
            <person name="Arachchi H.M."/>
            <person name="Berlin A.M."/>
            <person name="Chapman S.B."/>
            <person name="Gainer-Dewar J."/>
            <person name="Goldberg J."/>
            <person name="Griggs A."/>
            <person name="Gujja S."/>
            <person name="Hansen M."/>
            <person name="Howarth C."/>
            <person name="Imamovic A."/>
            <person name="Ireland A."/>
            <person name="Larimer J."/>
            <person name="McCowan C."/>
            <person name="Murphy C."/>
            <person name="Pearson M."/>
            <person name="Poon T.W."/>
            <person name="Priest M."/>
            <person name="Roberts A."/>
            <person name="Saif S."/>
            <person name="Shea T."/>
            <person name="Sisk P."/>
            <person name="Sykes S."/>
            <person name="Wortman J."/>
            <person name="Nusbaum C."/>
            <person name="Birren B."/>
        </authorList>
    </citation>
    <scope>NUCLEOTIDE SEQUENCE [LARGE SCALE GENOMIC DNA]</scope>
    <source>
        <strain evidence="9 10">MS-1</strain>
    </source>
</reference>
<evidence type="ECO:0000256" key="4">
    <source>
        <dbReference type="ARBA" id="ARBA00022801"/>
    </source>
</evidence>
<accession>A0A0F5J9B6</accession>
<sequence length="705" mass="79194">MNKALMAAGLAVVLGACSSSKKSDVAETTPNPFFTEYTTPFGVPPFDKIEVAHYKPAFLKGMEEHKKEIDTIVNNTEEPTFENTIVALDQSGELLNKVLYAFGGQSSVNTTDEIQELEQELYPLFSAHSDDISLNPALFARVKAVYDNQASLGLNKEQKKLLEETYKGFVRGGANLDADNQAKLRELNEKISVLELTFGQNMLKETNAFKLVIDKKEDLAGLPESLVAAAAETAAADSMEGKWVFTLHNPSVMPFLQYADNRALREKIFKAYINRGNNGNENDNKEVVKQLVAARLDKAKLLGYEDFAAYVLEENMAKNEKNVYNLLDQVWTPALKKAKEELADINAEIRKEGGNFDAEGWDWRYYADKARQAKFNMDENEVRPYLELNHVRDGAFYVANKLYGITFTEIKDIPKPDPDAYAFECKDKDGSPLGVLYMDFYTRPGKSGGAWCGGYRSQTYKDGKRVDPIVTTVFNFSKPAAGQPALLSADEAETVFHEFGHALHSLFGDVHYYGVADVPRDFVELPSQVNEHWVFEPEVLKVYAKHYETGEVIPQELVDKIVKSGKYGQGFATVEYLAASLLDMDYHILKEQQPDMDVEAFEANALNSRGLIRQIPPRYRTTYFSHTMTGGYTAGYYSYIWAEVLDADAFEAYKETGDIFNPEVAAKFRTYVLTPGGIDDAMVMYKNFRGKEPSIEPLLKNRGLK</sequence>
<dbReference type="PATRIC" id="fig|1203610.3.peg.3731"/>
<dbReference type="Proteomes" id="UP000033035">
    <property type="component" value="Unassembled WGS sequence"/>
</dbReference>
<proteinExistence type="inferred from homology"/>
<dbReference type="STRING" id="1203610.HMPREF1536_03661"/>
<dbReference type="PANTHER" id="PTHR43660:SF1">
    <property type="entry name" value="DIPEPTIDYL CARBOXYPEPTIDASE"/>
    <property type="match status" value="1"/>
</dbReference>
<evidence type="ECO:0000259" key="8">
    <source>
        <dbReference type="Pfam" id="PF01432"/>
    </source>
</evidence>
<evidence type="ECO:0000256" key="1">
    <source>
        <dbReference type="ARBA" id="ARBA00006040"/>
    </source>
</evidence>
<dbReference type="InterPro" id="IPR024077">
    <property type="entry name" value="Neurolysin/TOP_dom2"/>
</dbReference>
<dbReference type="GO" id="GO:0004180">
    <property type="term" value="F:carboxypeptidase activity"/>
    <property type="evidence" value="ECO:0007669"/>
    <property type="project" value="TreeGrafter"/>
</dbReference>
<protein>
    <recommendedName>
        <fullName evidence="8">Peptidase M3A/M3B catalytic domain-containing protein</fullName>
    </recommendedName>
</protein>
<dbReference type="InterPro" id="IPR001567">
    <property type="entry name" value="Pept_M3A_M3B_dom"/>
</dbReference>
<dbReference type="SUPFAM" id="SSF55486">
    <property type="entry name" value="Metalloproteases ('zincins'), catalytic domain"/>
    <property type="match status" value="1"/>
</dbReference>
<evidence type="ECO:0000256" key="3">
    <source>
        <dbReference type="ARBA" id="ARBA00022723"/>
    </source>
</evidence>
<keyword evidence="2 7" id="KW-0645">Protease</keyword>
<gene>
    <name evidence="9" type="ORF">HMPREF1536_03661</name>
</gene>
<dbReference type="RefSeq" id="WP_028726694.1">
    <property type="nucleotide sequence ID" value="NZ_AUAE01000010.1"/>
</dbReference>
<evidence type="ECO:0000313" key="9">
    <source>
        <dbReference type="EMBL" id="KKB54080.1"/>
    </source>
</evidence>
<dbReference type="EMBL" id="AQHW01000017">
    <property type="protein sequence ID" value="KKB54080.1"/>
    <property type="molecule type" value="Genomic_DNA"/>
</dbReference>
<dbReference type="InterPro" id="IPR034005">
    <property type="entry name" value="M3A_DCP"/>
</dbReference>
<dbReference type="GO" id="GO:0004222">
    <property type="term" value="F:metalloendopeptidase activity"/>
    <property type="evidence" value="ECO:0007669"/>
    <property type="project" value="InterPro"/>
</dbReference>
<evidence type="ECO:0000256" key="5">
    <source>
        <dbReference type="ARBA" id="ARBA00022833"/>
    </source>
</evidence>
<keyword evidence="3 7" id="KW-0479">Metal-binding</keyword>
<dbReference type="Gene3D" id="3.40.390.10">
    <property type="entry name" value="Collagenase (Catalytic Domain)"/>
    <property type="match status" value="1"/>
</dbReference>
<comment type="caution">
    <text evidence="9">The sequence shown here is derived from an EMBL/GenBank/DDBJ whole genome shotgun (WGS) entry which is preliminary data.</text>
</comment>
<keyword evidence="4 7" id="KW-0378">Hydrolase</keyword>
<dbReference type="CDD" id="cd06456">
    <property type="entry name" value="M3A_DCP"/>
    <property type="match status" value="1"/>
</dbReference>
<evidence type="ECO:0000256" key="2">
    <source>
        <dbReference type="ARBA" id="ARBA00022670"/>
    </source>
</evidence>
<dbReference type="GO" id="GO:0046872">
    <property type="term" value="F:metal ion binding"/>
    <property type="evidence" value="ECO:0007669"/>
    <property type="project" value="UniProtKB-UniRule"/>
</dbReference>
<dbReference type="Gene3D" id="1.10.1370.10">
    <property type="entry name" value="Neurolysin, domain 3"/>
    <property type="match status" value="1"/>
</dbReference>
<keyword evidence="10" id="KW-1185">Reference proteome</keyword>
<evidence type="ECO:0000256" key="7">
    <source>
        <dbReference type="RuleBase" id="RU003435"/>
    </source>
</evidence>
<dbReference type="FunFam" id="3.40.390.10:FF:000009">
    <property type="entry name" value="Oligopeptidase A"/>
    <property type="match status" value="1"/>
</dbReference>
<dbReference type="Gene3D" id="1.20.1050.40">
    <property type="entry name" value="Endopeptidase. Chain P, domain 1"/>
    <property type="match status" value="1"/>
</dbReference>
<dbReference type="PROSITE" id="PS51257">
    <property type="entry name" value="PROKAR_LIPOPROTEIN"/>
    <property type="match status" value="1"/>
</dbReference>
<dbReference type="AlphaFoldDB" id="A0A0F5J9B6"/>
<dbReference type="PANTHER" id="PTHR43660">
    <property type="entry name" value="DIPEPTIDYL CARBOXYPEPTIDASE"/>
    <property type="match status" value="1"/>
</dbReference>
<name>A0A0F5J9B6_9BACT</name>
<dbReference type="GO" id="GO:0005829">
    <property type="term" value="C:cytosol"/>
    <property type="evidence" value="ECO:0007669"/>
    <property type="project" value="TreeGrafter"/>
</dbReference>
<dbReference type="InterPro" id="IPR045090">
    <property type="entry name" value="Pept_M3A_M3B"/>
</dbReference>
<comment type="cofactor">
    <cofactor evidence="7">
        <name>Zn(2+)</name>
        <dbReference type="ChEBI" id="CHEBI:29105"/>
    </cofactor>
    <text evidence="7">Binds 1 zinc ion.</text>
</comment>
<dbReference type="HOGENOM" id="CLU_001805_4_0_10"/>
<comment type="similarity">
    <text evidence="1 7">Belongs to the peptidase M3 family.</text>
</comment>
<dbReference type="InterPro" id="IPR024080">
    <property type="entry name" value="Neurolysin/TOP_N"/>
</dbReference>